<dbReference type="UniPathway" id="UPA00378"/>
<keyword evidence="8" id="KW-0479">Metal-binding</keyword>
<keyword evidence="11 17" id="KW-1133">Transmembrane helix</keyword>
<dbReference type="Gene3D" id="2.80.10.50">
    <property type="match status" value="1"/>
</dbReference>
<evidence type="ECO:0000256" key="6">
    <source>
        <dbReference type="ARBA" id="ARBA00022679"/>
    </source>
</evidence>
<dbReference type="Proteomes" id="UP000580250">
    <property type="component" value="Unassembled WGS sequence"/>
</dbReference>
<protein>
    <recommendedName>
        <fullName evidence="17">Polypeptide N-acetylgalactosaminyltransferase</fullName>
        <ecNumber evidence="17">2.4.1.-</ecNumber>
    </recommendedName>
    <alternativeName>
        <fullName evidence="17">Protein-UDP acetylgalactosaminyltransferase</fullName>
    </alternativeName>
</protein>
<comment type="similarity">
    <text evidence="4 17">Belongs to the glycosyltransferase 2 family. GalNAc-T subfamily.</text>
</comment>
<accession>A0A6V7VNI3</accession>
<keyword evidence="13 17" id="KW-0472">Membrane</keyword>
<dbReference type="GO" id="GO:0046872">
    <property type="term" value="F:metal ion binding"/>
    <property type="evidence" value="ECO:0007669"/>
    <property type="project" value="UniProtKB-KW"/>
</dbReference>
<evidence type="ECO:0000256" key="8">
    <source>
        <dbReference type="ARBA" id="ARBA00022723"/>
    </source>
</evidence>
<comment type="cofactor">
    <cofactor evidence="1 17">
        <name>Mn(2+)</name>
        <dbReference type="ChEBI" id="CHEBI:29035"/>
    </cofactor>
</comment>
<dbReference type="InterPro" id="IPR035992">
    <property type="entry name" value="Ricin_B-like_lectins"/>
</dbReference>
<feature type="domain" description="Ricin B lectin" evidence="18">
    <location>
        <begin position="465"/>
        <end position="591"/>
    </location>
</feature>
<evidence type="ECO:0000256" key="9">
    <source>
        <dbReference type="ARBA" id="ARBA00022734"/>
    </source>
</evidence>
<reference evidence="19 20" key="1">
    <citation type="submission" date="2020-08" db="EMBL/GenBank/DDBJ databases">
        <authorList>
            <person name="Koutsovoulos G."/>
            <person name="Danchin GJ E."/>
        </authorList>
    </citation>
    <scope>NUCLEOTIDE SEQUENCE [LARGE SCALE GENOMIC DNA]</scope>
</reference>
<keyword evidence="12 17" id="KW-0333">Golgi apparatus</keyword>
<evidence type="ECO:0000256" key="4">
    <source>
        <dbReference type="ARBA" id="ARBA00005680"/>
    </source>
</evidence>
<dbReference type="OrthoDB" id="6119243at2759"/>
<evidence type="ECO:0000256" key="13">
    <source>
        <dbReference type="ARBA" id="ARBA00023136"/>
    </source>
</evidence>
<evidence type="ECO:0000256" key="12">
    <source>
        <dbReference type="ARBA" id="ARBA00023034"/>
    </source>
</evidence>
<dbReference type="PANTHER" id="PTHR11675:SF43">
    <property type="entry name" value="POLYPEPTIDE N-ACETYLGALACTOSAMINYLTRANSFERASE 1"/>
    <property type="match status" value="1"/>
</dbReference>
<dbReference type="AlphaFoldDB" id="A0A6V7VNI3"/>
<dbReference type="EMBL" id="CAJEWN010000277">
    <property type="protein sequence ID" value="CAD2176465.1"/>
    <property type="molecule type" value="Genomic_DNA"/>
</dbReference>
<dbReference type="SUPFAM" id="SSF53448">
    <property type="entry name" value="Nucleotide-diphospho-sugar transferases"/>
    <property type="match status" value="1"/>
</dbReference>
<gene>
    <name evidence="19" type="ORF">MENT_LOCUS28277</name>
</gene>
<comment type="caution">
    <text evidence="19">The sequence shown here is derived from an EMBL/GenBank/DDBJ whole genome shotgun (WGS) entry which is preliminary data.</text>
</comment>
<evidence type="ECO:0000256" key="14">
    <source>
        <dbReference type="ARBA" id="ARBA00023157"/>
    </source>
</evidence>
<keyword evidence="5 17" id="KW-0328">Glycosyltransferase</keyword>
<dbReference type="EC" id="2.4.1.-" evidence="17"/>
<evidence type="ECO:0000256" key="3">
    <source>
        <dbReference type="ARBA" id="ARBA00004922"/>
    </source>
</evidence>
<dbReference type="PANTHER" id="PTHR11675">
    <property type="entry name" value="N-ACETYLGALACTOSAMINYLTRANSFERASE"/>
    <property type="match status" value="1"/>
</dbReference>
<evidence type="ECO:0000313" key="19">
    <source>
        <dbReference type="EMBL" id="CAD2176465.1"/>
    </source>
</evidence>
<keyword evidence="16 17" id="KW-0464">Manganese</keyword>
<evidence type="ECO:0000256" key="10">
    <source>
        <dbReference type="ARBA" id="ARBA00022968"/>
    </source>
</evidence>
<dbReference type="FunFam" id="3.90.550.10:FF:000021">
    <property type="entry name" value="Polypeptide N-acetylgalactosaminyltransferase"/>
    <property type="match status" value="1"/>
</dbReference>
<dbReference type="GO" id="GO:0006493">
    <property type="term" value="P:protein O-linked glycosylation"/>
    <property type="evidence" value="ECO:0007669"/>
    <property type="project" value="TreeGrafter"/>
</dbReference>
<dbReference type="Pfam" id="PF00535">
    <property type="entry name" value="Glycos_transf_2"/>
    <property type="match status" value="1"/>
</dbReference>
<evidence type="ECO:0000256" key="5">
    <source>
        <dbReference type="ARBA" id="ARBA00022676"/>
    </source>
</evidence>
<dbReference type="InterPro" id="IPR001173">
    <property type="entry name" value="Glyco_trans_2-like"/>
</dbReference>
<dbReference type="GO" id="GO:0030246">
    <property type="term" value="F:carbohydrate binding"/>
    <property type="evidence" value="ECO:0007669"/>
    <property type="project" value="UniProtKB-KW"/>
</dbReference>
<proteinExistence type="inferred from homology"/>
<keyword evidence="10" id="KW-0735">Signal-anchor</keyword>
<evidence type="ECO:0000256" key="16">
    <source>
        <dbReference type="ARBA" id="ARBA00023211"/>
    </source>
</evidence>
<keyword evidence="7 17" id="KW-0812">Transmembrane</keyword>
<evidence type="ECO:0000259" key="18">
    <source>
        <dbReference type="SMART" id="SM00458"/>
    </source>
</evidence>
<name>A0A6V7VNI3_MELEN</name>
<evidence type="ECO:0000256" key="15">
    <source>
        <dbReference type="ARBA" id="ARBA00023180"/>
    </source>
</evidence>
<keyword evidence="9 17" id="KW-0430">Lectin</keyword>
<dbReference type="GO" id="GO:0000139">
    <property type="term" value="C:Golgi membrane"/>
    <property type="evidence" value="ECO:0007669"/>
    <property type="project" value="UniProtKB-SubCell"/>
</dbReference>
<comment type="pathway">
    <text evidence="3 17">Protein modification; protein glycosylation.</text>
</comment>
<evidence type="ECO:0000256" key="17">
    <source>
        <dbReference type="RuleBase" id="RU361242"/>
    </source>
</evidence>
<evidence type="ECO:0000256" key="2">
    <source>
        <dbReference type="ARBA" id="ARBA00004323"/>
    </source>
</evidence>
<dbReference type="GO" id="GO:0004653">
    <property type="term" value="F:polypeptide N-acetylgalactosaminyltransferase activity"/>
    <property type="evidence" value="ECO:0007669"/>
    <property type="project" value="TreeGrafter"/>
</dbReference>
<dbReference type="InterPro" id="IPR045885">
    <property type="entry name" value="GalNAc-T"/>
</dbReference>
<feature type="transmembrane region" description="Helical" evidence="17">
    <location>
        <begin position="21"/>
        <end position="40"/>
    </location>
</feature>
<dbReference type="SUPFAM" id="SSF50370">
    <property type="entry name" value="Ricin B-like lectins"/>
    <property type="match status" value="1"/>
</dbReference>
<dbReference type="Pfam" id="PF00652">
    <property type="entry name" value="Ricin_B_lectin"/>
    <property type="match status" value="1"/>
</dbReference>
<organism evidence="19 20">
    <name type="scientific">Meloidogyne enterolobii</name>
    <name type="common">Root-knot nematode worm</name>
    <name type="synonym">Meloidogyne mayaguensis</name>
    <dbReference type="NCBI Taxonomy" id="390850"/>
    <lineage>
        <taxon>Eukaryota</taxon>
        <taxon>Metazoa</taxon>
        <taxon>Ecdysozoa</taxon>
        <taxon>Nematoda</taxon>
        <taxon>Chromadorea</taxon>
        <taxon>Rhabditida</taxon>
        <taxon>Tylenchina</taxon>
        <taxon>Tylenchomorpha</taxon>
        <taxon>Tylenchoidea</taxon>
        <taxon>Meloidogynidae</taxon>
        <taxon>Meloidogyninae</taxon>
        <taxon>Meloidogyne</taxon>
    </lineage>
</organism>
<evidence type="ECO:0000313" key="20">
    <source>
        <dbReference type="Proteomes" id="UP000580250"/>
    </source>
</evidence>
<evidence type="ECO:0000256" key="7">
    <source>
        <dbReference type="ARBA" id="ARBA00022692"/>
    </source>
</evidence>
<evidence type="ECO:0000256" key="1">
    <source>
        <dbReference type="ARBA" id="ARBA00001936"/>
    </source>
</evidence>
<dbReference type="InterPro" id="IPR000772">
    <property type="entry name" value="Ricin_B_lectin"/>
</dbReference>
<keyword evidence="15" id="KW-0325">Glycoprotein</keyword>
<comment type="subcellular location">
    <subcellularLocation>
        <location evidence="2 17">Golgi apparatus membrane</location>
        <topology evidence="2 17">Single-pass type II membrane protein</topology>
    </subcellularLocation>
</comment>
<keyword evidence="14 17" id="KW-1015">Disulfide bond</keyword>
<dbReference type="SMART" id="SM00458">
    <property type="entry name" value="RICIN"/>
    <property type="match status" value="1"/>
</dbReference>
<dbReference type="PROSITE" id="PS50231">
    <property type="entry name" value="RICIN_B_LECTIN"/>
    <property type="match status" value="1"/>
</dbReference>
<sequence>MQRTLMRLIMAPRKRISTLNLLLSLILVSMICFILIRDWLTTIEELPPGEGRTWAPQNKSLLNKKKEIVGKSLNKKVFAAVLPVKNKNGPGEMGAAVFLTGKEAVQGTADMKKWFMNVAASDKISLDRSLPDVRIKECKTKIYDLNKLPKTSVVIIFTDEAWSPLLRTVHSVINRTPDKLLEEVLLVDDFSQRDDLHQNLDNYIKRFNGKVRIHRFKERNGLIRAKLNGAKLARGEVVVFLDSHCEANIGWLEPMLERIKEKRTAIVCPSIDNINAETMAYTSGGEINSIGTFFWSLHFRWDPIPERIQKTLKSAADPIPSPTMAGGLLAANREYFLQVGGYDPGMDIWGGENLEISFRVWMCGGSIEFIPCSHVGHIFRSGHPYNMTGPGNNKDVHGTNSKRLAEVWMDDYKRLYYLHRRDLIGKDVGDLNERKKLKEKLKCKDFKWYLDNVIPEKFIPDEEVHGFGALQNVASQLCLDTLQKEEKTTTPLFVFSCQGGASSAQVFSLSKKNQLRREITCAEARESEKVVYLVPNCDLGNKNQLWEQTKDGLMKNLGTNLCLESLNAKNGDQVPLEICDKDKLTQKWEFIYWD</sequence>
<evidence type="ECO:0000256" key="11">
    <source>
        <dbReference type="ARBA" id="ARBA00022989"/>
    </source>
</evidence>
<dbReference type="Gene3D" id="3.90.550.10">
    <property type="entry name" value="Spore Coat Polysaccharide Biosynthesis Protein SpsA, Chain A"/>
    <property type="match status" value="1"/>
</dbReference>
<dbReference type="CDD" id="cd02510">
    <property type="entry name" value="pp-GalNAc-T"/>
    <property type="match status" value="1"/>
</dbReference>
<keyword evidence="6 17" id="KW-0808">Transferase</keyword>
<dbReference type="InterPro" id="IPR029044">
    <property type="entry name" value="Nucleotide-diphossugar_trans"/>
</dbReference>